<sequence>MRSENLNTPYSENLNVVGVGMRRIDGVLHWILIMTMIEIFDDDDELESWIGDVCLMIEMWIEERRGEFAIGCETTRDVFALKKWMLMIFLGERGWDRYRDRGSSIFISIY</sequence>
<protein>
    <submittedName>
        <fullName evidence="1">Uncharacterized protein</fullName>
    </submittedName>
</protein>
<accession>A0ACC0YNM9</accession>
<keyword evidence="2" id="KW-1185">Reference proteome</keyword>
<reference evidence="2" key="1">
    <citation type="journal article" date="2023" name="G3 (Bethesda)">
        <title>Genome assembly and association tests identify interacting loci associated with vigor, precocity, and sex in interspecific pistachio rootstocks.</title>
        <authorList>
            <person name="Palmer W."/>
            <person name="Jacygrad E."/>
            <person name="Sagayaradj S."/>
            <person name="Cavanaugh K."/>
            <person name="Han R."/>
            <person name="Bertier L."/>
            <person name="Beede B."/>
            <person name="Kafkas S."/>
            <person name="Golino D."/>
            <person name="Preece J."/>
            <person name="Michelmore R."/>
        </authorList>
    </citation>
    <scope>NUCLEOTIDE SEQUENCE [LARGE SCALE GENOMIC DNA]</scope>
</reference>
<proteinExistence type="predicted"/>
<comment type="caution">
    <text evidence="1">The sequence shown here is derived from an EMBL/GenBank/DDBJ whole genome shotgun (WGS) entry which is preliminary data.</text>
</comment>
<name>A0ACC0YNM9_9ROSI</name>
<dbReference type="Proteomes" id="UP001163603">
    <property type="component" value="Chromosome 6"/>
</dbReference>
<dbReference type="EMBL" id="CM047741">
    <property type="protein sequence ID" value="KAJ0038621.1"/>
    <property type="molecule type" value="Genomic_DNA"/>
</dbReference>
<organism evidence="1 2">
    <name type="scientific">Pistacia integerrima</name>
    <dbReference type="NCBI Taxonomy" id="434235"/>
    <lineage>
        <taxon>Eukaryota</taxon>
        <taxon>Viridiplantae</taxon>
        <taxon>Streptophyta</taxon>
        <taxon>Embryophyta</taxon>
        <taxon>Tracheophyta</taxon>
        <taxon>Spermatophyta</taxon>
        <taxon>Magnoliopsida</taxon>
        <taxon>eudicotyledons</taxon>
        <taxon>Gunneridae</taxon>
        <taxon>Pentapetalae</taxon>
        <taxon>rosids</taxon>
        <taxon>malvids</taxon>
        <taxon>Sapindales</taxon>
        <taxon>Anacardiaceae</taxon>
        <taxon>Pistacia</taxon>
    </lineage>
</organism>
<evidence type="ECO:0000313" key="2">
    <source>
        <dbReference type="Proteomes" id="UP001163603"/>
    </source>
</evidence>
<gene>
    <name evidence="1" type="ORF">Pint_22450</name>
</gene>
<evidence type="ECO:0000313" key="1">
    <source>
        <dbReference type="EMBL" id="KAJ0038621.1"/>
    </source>
</evidence>